<feature type="transmembrane region" description="Helical" evidence="1">
    <location>
        <begin position="28"/>
        <end position="49"/>
    </location>
</feature>
<dbReference type="OrthoDB" id="7477935at2759"/>
<dbReference type="Proteomes" id="UP000829999">
    <property type="component" value="Chromosome 27"/>
</dbReference>
<dbReference type="AlphaFoldDB" id="A0A9R0F4G1"/>
<gene>
    <name evidence="3" type="primary">LOC126912610</name>
</gene>
<dbReference type="GeneID" id="126912610"/>
<keyword evidence="1" id="KW-0812">Transmembrane</keyword>
<feature type="transmembrane region" description="Helical" evidence="1">
    <location>
        <begin position="104"/>
        <end position="124"/>
    </location>
</feature>
<proteinExistence type="predicted"/>
<keyword evidence="1" id="KW-0472">Membrane</keyword>
<sequence>MLALECDCLRTLVTIYVFNTDYDMSSEIVFSWIVELLMFIAASLLPSVLMERNANDLDDLKAVLSEELLICEDKHLREKIHHVLRYIDACSATYTVWNGFPLNISLTFSFIGVCVLYFIALLQFTF</sequence>
<reference evidence="3" key="1">
    <citation type="submission" date="2025-08" db="UniProtKB">
        <authorList>
            <consortium name="RefSeq"/>
        </authorList>
    </citation>
    <scope>IDENTIFICATION</scope>
    <source>
        <tissue evidence="3">Whole larval tissue</tissue>
    </source>
</reference>
<evidence type="ECO:0000313" key="2">
    <source>
        <dbReference type="Proteomes" id="UP000829999"/>
    </source>
</evidence>
<keyword evidence="2" id="KW-1185">Reference proteome</keyword>
<evidence type="ECO:0000256" key="1">
    <source>
        <dbReference type="SAM" id="Phobius"/>
    </source>
</evidence>
<name>A0A9R0F4G1_SPOFR</name>
<dbReference type="RefSeq" id="XP_050561555.1">
    <property type="nucleotide sequence ID" value="XM_050705598.1"/>
</dbReference>
<accession>A0A9R0F4G1</accession>
<organism evidence="2 3">
    <name type="scientific">Spodoptera frugiperda</name>
    <name type="common">Fall armyworm</name>
    <dbReference type="NCBI Taxonomy" id="7108"/>
    <lineage>
        <taxon>Eukaryota</taxon>
        <taxon>Metazoa</taxon>
        <taxon>Ecdysozoa</taxon>
        <taxon>Arthropoda</taxon>
        <taxon>Hexapoda</taxon>
        <taxon>Insecta</taxon>
        <taxon>Pterygota</taxon>
        <taxon>Neoptera</taxon>
        <taxon>Endopterygota</taxon>
        <taxon>Lepidoptera</taxon>
        <taxon>Glossata</taxon>
        <taxon>Ditrysia</taxon>
        <taxon>Noctuoidea</taxon>
        <taxon>Noctuidae</taxon>
        <taxon>Amphipyrinae</taxon>
        <taxon>Spodoptera</taxon>
    </lineage>
</organism>
<protein>
    <submittedName>
        <fullName evidence="3">Uncharacterized protein LOC126912610</fullName>
    </submittedName>
</protein>
<keyword evidence="1" id="KW-1133">Transmembrane helix</keyword>
<evidence type="ECO:0000313" key="3">
    <source>
        <dbReference type="RefSeq" id="XP_050561555.1"/>
    </source>
</evidence>